<evidence type="ECO:0000256" key="1">
    <source>
        <dbReference type="ARBA" id="ARBA00001798"/>
    </source>
</evidence>
<dbReference type="SMART" id="SM00647">
    <property type="entry name" value="IBR"/>
    <property type="match status" value="2"/>
</dbReference>
<proteinExistence type="inferred from homology"/>
<keyword evidence="11" id="KW-0833">Ubl conjugation pathway</keyword>
<dbReference type="FunFam" id="1.20.120.1750:FF:000005">
    <property type="entry name" value="RBR-type E3 ubiquitin transferase"/>
    <property type="match status" value="1"/>
</dbReference>
<dbReference type="Gene3D" id="3.30.40.10">
    <property type="entry name" value="Zinc/RING finger domain, C3HC4 (zinc finger)"/>
    <property type="match status" value="1"/>
</dbReference>
<evidence type="ECO:0000313" key="18">
    <source>
        <dbReference type="EMBL" id="ESQ41139.1"/>
    </source>
</evidence>
<dbReference type="AlphaFoldDB" id="V4LBT5"/>
<dbReference type="PROSITE" id="PS00518">
    <property type="entry name" value="ZF_RING_1"/>
    <property type="match status" value="1"/>
</dbReference>
<evidence type="ECO:0000256" key="8">
    <source>
        <dbReference type="ARBA" id="ARBA00022723"/>
    </source>
</evidence>
<keyword evidence="14" id="KW-0175">Coiled coil</keyword>
<dbReference type="InterPro" id="IPR018957">
    <property type="entry name" value="Znf_C3HC4_RING-type"/>
</dbReference>
<dbReference type="Pfam" id="PF22191">
    <property type="entry name" value="IBR_1"/>
    <property type="match status" value="1"/>
</dbReference>
<comment type="similarity">
    <text evidence="5">Belongs to the RBR family. Ariadne subfamily.</text>
</comment>
<dbReference type="InterPro" id="IPR002867">
    <property type="entry name" value="IBR_dom"/>
</dbReference>
<feature type="domain" description="RING-type" evidence="16">
    <location>
        <begin position="146"/>
        <end position="192"/>
    </location>
</feature>
<gene>
    <name evidence="18" type="ORF">EUTSA_v10015682mg</name>
</gene>
<keyword evidence="7" id="KW-0808">Transferase</keyword>
<comment type="catalytic activity">
    <reaction evidence="1">
        <text>[E2 ubiquitin-conjugating enzyme]-S-ubiquitinyl-L-cysteine + [acceptor protein]-L-lysine = [E2 ubiquitin-conjugating enzyme]-L-cysteine + [acceptor protein]-N(6)-ubiquitinyl-L-lysine.</text>
        <dbReference type="EC" id="2.3.2.31"/>
    </reaction>
</comment>
<evidence type="ECO:0000256" key="13">
    <source>
        <dbReference type="PROSITE-ProRule" id="PRU00175"/>
    </source>
</evidence>
<dbReference type="STRING" id="72664.V4LBT5"/>
<dbReference type="InterPro" id="IPR031127">
    <property type="entry name" value="E3_UB_ligase_RBR"/>
</dbReference>
<dbReference type="FunFam" id="3.30.40.10:FF:000019">
    <property type="entry name" value="RBR-type E3 ubiquitin transferase"/>
    <property type="match status" value="1"/>
</dbReference>
<dbReference type="GO" id="GO:0061630">
    <property type="term" value="F:ubiquitin protein ligase activity"/>
    <property type="evidence" value="ECO:0007669"/>
    <property type="project" value="UniProtKB-EC"/>
</dbReference>
<keyword evidence="9" id="KW-0677">Repeat</keyword>
<keyword evidence="12" id="KW-0862">Zinc</keyword>
<dbReference type="InterPro" id="IPR001841">
    <property type="entry name" value="Znf_RING"/>
</dbReference>
<dbReference type="Gene3D" id="1.20.120.1750">
    <property type="match status" value="1"/>
</dbReference>
<organism evidence="18 19">
    <name type="scientific">Eutrema salsugineum</name>
    <name type="common">Saltwater cress</name>
    <name type="synonym">Sisymbrium salsugineum</name>
    <dbReference type="NCBI Taxonomy" id="72664"/>
    <lineage>
        <taxon>Eukaryota</taxon>
        <taxon>Viridiplantae</taxon>
        <taxon>Streptophyta</taxon>
        <taxon>Embryophyta</taxon>
        <taxon>Tracheophyta</taxon>
        <taxon>Spermatophyta</taxon>
        <taxon>Magnoliopsida</taxon>
        <taxon>eudicotyledons</taxon>
        <taxon>Gunneridae</taxon>
        <taxon>Pentapetalae</taxon>
        <taxon>rosids</taxon>
        <taxon>malvids</taxon>
        <taxon>Brassicales</taxon>
        <taxon>Brassicaceae</taxon>
        <taxon>Eutremeae</taxon>
        <taxon>Eutrema</taxon>
    </lineage>
</organism>
<protein>
    <recommendedName>
        <fullName evidence="6">RBR-type E3 ubiquitin transferase</fullName>
        <ecNumber evidence="6">2.3.2.31</ecNumber>
    </recommendedName>
</protein>
<dbReference type="PROSITE" id="PS51873">
    <property type="entry name" value="TRIAD"/>
    <property type="match status" value="1"/>
</dbReference>
<feature type="region of interest" description="Disordered" evidence="15">
    <location>
        <begin position="1"/>
        <end position="25"/>
    </location>
</feature>
<evidence type="ECO:0000256" key="5">
    <source>
        <dbReference type="ARBA" id="ARBA00005884"/>
    </source>
</evidence>
<evidence type="ECO:0000256" key="14">
    <source>
        <dbReference type="SAM" id="Coils"/>
    </source>
</evidence>
<evidence type="ECO:0000256" key="6">
    <source>
        <dbReference type="ARBA" id="ARBA00012251"/>
    </source>
</evidence>
<dbReference type="PROSITE" id="PS50089">
    <property type="entry name" value="ZF_RING_2"/>
    <property type="match status" value="1"/>
</dbReference>
<dbReference type="Pfam" id="PF00097">
    <property type="entry name" value="zf-C3HC4"/>
    <property type="match status" value="1"/>
</dbReference>
<evidence type="ECO:0000259" key="17">
    <source>
        <dbReference type="PROSITE" id="PS51873"/>
    </source>
</evidence>
<comment type="function">
    <text evidence="3">Might act as an E3 ubiquitin-protein ligase, or as part of E3 complex, which accepts ubiquitin from specific E2 ubiquitin-conjugating enzymes and then transfers it to substrates.</text>
</comment>
<evidence type="ECO:0000313" key="19">
    <source>
        <dbReference type="Proteomes" id="UP000030689"/>
    </source>
</evidence>
<dbReference type="PANTHER" id="PTHR11685">
    <property type="entry name" value="RBR FAMILY RING FINGER AND IBR DOMAIN-CONTAINING"/>
    <property type="match status" value="1"/>
</dbReference>
<dbReference type="Gramene" id="ESQ41139">
    <property type="protein sequence ID" value="ESQ41139"/>
    <property type="gene ID" value="EUTSA_v10015682mg"/>
</dbReference>
<dbReference type="OrthoDB" id="10009520at2759"/>
<dbReference type="GO" id="GO:0016567">
    <property type="term" value="P:protein ubiquitination"/>
    <property type="evidence" value="ECO:0007669"/>
    <property type="project" value="UniProtKB-UniPathway"/>
</dbReference>
<keyword evidence="10 13" id="KW-0863">Zinc-finger</keyword>
<dbReference type="InterPro" id="IPR013083">
    <property type="entry name" value="Znf_RING/FYVE/PHD"/>
</dbReference>
<accession>V4LBT5</accession>
<evidence type="ECO:0000256" key="4">
    <source>
        <dbReference type="ARBA" id="ARBA00004906"/>
    </source>
</evidence>
<evidence type="ECO:0000256" key="7">
    <source>
        <dbReference type="ARBA" id="ARBA00022679"/>
    </source>
</evidence>
<dbReference type="Proteomes" id="UP000030689">
    <property type="component" value="Unassembled WGS sequence"/>
</dbReference>
<evidence type="ECO:0000256" key="3">
    <source>
        <dbReference type="ARBA" id="ARBA00003976"/>
    </source>
</evidence>
<dbReference type="InterPro" id="IPR017907">
    <property type="entry name" value="Znf_RING_CS"/>
</dbReference>
<dbReference type="EMBL" id="KI517464">
    <property type="protein sequence ID" value="ESQ41139.1"/>
    <property type="molecule type" value="Genomic_DNA"/>
</dbReference>
<name>V4LBT5_EUTSA</name>
<dbReference type="Pfam" id="PF01485">
    <property type="entry name" value="IBR"/>
    <property type="match status" value="1"/>
</dbReference>
<dbReference type="SUPFAM" id="SSF57850">
    <property type="entry name" value="RING/U-box"/>
    <property type="match status" value="3"/>
</dbReference>
<feature type="coiled-coil region" evidence="14">
    <location>
        <begin position="366"/>
        <end position="421"/>
    </location>
</feature>
<comment type="cofactor">
    <cofactor evidence="2">
        <name>Zn(2+)</name>
        <dbReference type="ChEBI" id="CHEBI:29105"/>
    </cofactor>
</comment>
<evidence type="ECO:0000256" key="15">
    <source>
        <dbReference type="SAM" id="MobiDB-lite"/>
    </source>
</evidence>
<evidence type="ECO:0000259" key="16">
    <source>
        <dbReference type="PROSITE" id="PS50089"/>
    </source>
</evidence>
<dbReference type="CDD" id="cd20346">
    <property type="entry name" value="BRcat_RBR_ANKIB1"/>
    <property type="match status" value="1"/>
</dbReference>
<reference evidence="18 19" key="1">
    <citation type="journal article" date="2013" name="Front. Plant Sci.">
        <title>The Reference Genome of the Halophytic Plant Eutrema salsugineum.</title>
        <authorList>
            <person name="Yang R."/>
            <person name="Jarvis D.E."/>
            <person name="Chen H."/>
            <person name="Beilstein M.A."/>
            <person name="Grimwood J."/>
            <person name="Jenkins J."/>
            <person name="Shu S."/>
            <person name="Prochnik S."/>
            <person name="Xin M."/>
            <person name="Ma C."/>
            <person name="Schmutz J."/>
            <person name="Wing R.A."/>
            <person name="Mitchell-Olds T."/>
            <person name="Schumaker K.S."/>
            <person name="Wang X."/>
        </authorList>
    </citation>
    <scope>NUCLEOTIDE SEQUENCE [LARGE SCALE GENOMIC DNA]</scope>
</reference>
<dbReference type="KEGG" id="eus:EUTSA_v10015682mg"/>
<dbReference type="EC" id="2.3.2.31" evidence="6"/>
<dbReference type="InterPro" id="IPR044066">
    <property type="entry name" value="TRIAD_supradom"/>
</dbReference>
<evidence type="ECO:0000256" key="12">
    <source>
        <dbReference type="ARBA" id="ARBA00022833"/>
    </source>
</evidence>
<evidence type="ECO:0000256" key="10">
    <source>
        <dbReference type="ARBA" id="ARBA00022771"/>
    </source>
</evidence>
<dbReference type="OMA" id="ATMISTH"/>
<dbReference type="eggNOG" id="KOG1815">
    <property type="taxonomic scope" value="Eukaryota"/>
</dbReference>
<comment type="pathway">
    <text evidence="4">Protein modification; protein ubiquitination.</text>
</comment>
<keyword evidence="8" id="KW-0479">Metal-binding</keyword>
<feature type="domain" description="RING-type" evidence="17">
    <location>
        <begin position="142"/>
        <end position="358"/>
    </location>
</feature>
<evidence type="ECO:0000256" key="2">
    <source>
        <dbReference type="ARBA" id="ARBA00001947"/>
    </source>
</evidence>
<sequence length="531" mass="61140">MDSDDAYYMESGGEDNIYSDDYNESDDDETLIDQGIELQGYVEESVDKATMISTHGSQINYVVLKEEDIRRHQKDDIGRVTSVLCISEVEASVLLLHYHWSVSKINDEWFADEERVRKTVGILEEPVVVNVVPKPRGKFKQRRVTCGICFDSFLPKDFASVACGHRFCSTCWTRYISIAINNGPGCLLLKCPAYPSCPAAVGRDMVEKLVSDQEDKDKYDRYFLRSYVEDNRTMKWCPAPGCELAVDISAGSGDSYDVSCLCLHRFCWNCTEDAHRPVDCETVSQWIRKNSAESENTNWILANSKACPKCKRPIEKNHGCMHMTCTPPCRHQFCWLCLGAWKDHGESSGGNYACNRYAAGKLKGLFDEAERKREMAKNSLERYTHHYERWEGNRKSRQKAMEDLQNLKSEKLKKLSEIQGEPETQLVFITDAWLQIIECRRVLQWTYAYGYYLPESDHDKREFFEFLQGKAESYLEMLHNYVEMESEVFYTAQGPEGFMHFRSRLADLIRTTKTYFGNLVKALENGLAAVE</sequence>
<dbReference type="UniPathway" id="UPA00143"/>
<evidence type="ECO:0000256" key="11">
    <source>
        <dbReference type="ARBA" id="ARBA00022786"/>
    </source>
</evidence>
<keyword evidence="19" id="KW-1185">Reference proteome</keyword>
<dbReference type="CDD" id="cd22583">
    <property type="entry name" value="Rcat_RBR_ARI7-like"/>
    <property type="match status" value="1"/>
</dbReference>
<evidence type="ECO:0000256" key="9">
    <source>
        <dbReference type="ARBA" id="ARBA00022737"/>
    </source>
</evidence>
<dbReference type="GO" id="GO:0008270">
    <property type="term" value="F:zinc ion binding"/>
    <property type="evidence" value="ECO:0007669"/>
    <property type="project" value="UniProtKB-KW"/>
</dbReference>